<dbReference type="EMBL" id="CM026429">
    <property type="protein sequence ID" value="KAG0564894.1"/>
    <property type="molecule type" value="Genomic_DNA"/>
</dbReference>
<keyword evidence="3" id="KW-1185">Reference proteome</keyword>
<sequence>MNTILNPYLFVMVMLQVLKQSVSSSSHRDLEQKLLMRCTFIKHAELLRVLVFVGLQRFELGNCYIAWLIT</sequence>
<gene>
    <name evidence="2" type="ORF">KC19_8G148600</name>
</gene>
<dbReference type="Proteomes" id="UP000822688">
    <property type="component" value="Chromosome 8"/>
</dbReference>
<evidence type="ECO:0000313" key="3">
    <source>
        <dbReference type="Proteomes" id="UP000822688"/>
    </source>
</evidence>
<organism evidence="2 3">
    <name type="scientific">Ceratodon purpureus</name>
    <name type="common">Fire moss</name>
    <name type="synonym">Dicranum purpureum</name>
    <dbReference type="NCBI Taxonomy" id="3225"/>
    <lineage>
        <taxon>Eukaryota</taxon>
        <taxon>Viridiplantae</taxon>
        <taxon>Streptophyta</taxon>
        <taxon>Embryophyta</taxon>
        <taxon>Bryophyta</taxon>
        <taxon>Bryophytina</taxon>
        <taxon>Bryopsida</taxon>
        <taxon>Dicranidae</taxon>
        <taxon>Pseudoditrichales</taxon>
        <taxon>Ditrichaceae</taxon>
        <taxon>Ceratodon</taxon>
    </lineage>
</organism>
<reference evidence="2" key="1">
    <citation type="submission" date="2020-06" db="EMBL/GenBank/DDBJ databases">
        <title>WGS assembly of Ceratodon purpureus strain R40.</title>
        <authorList>
            <person name="Carey S.B."/>
            <person name="Jenkins J."/>
            <person name="Shu S."/>
            <person name="Lovell J.T."/>
            <person name="Sreedasyam A."/>
            <person name="Maumus F."/>
            <person name="Tiley G.P."/>
            <person name="Fernandez-Pozo N."/>
            <person name="Barry K."/>
            <person name="Chen C."/>
            <person name="Wang M."/>
            <person name="Lipzen A."/>
            <person name="Daum C."/>
            <person name="Saski C.A."/>
            <person name="Payton A.C."/>
            <person name="Mcbreen J.C."/>
            <person name="Conrad R.E."/>
            <person name="Kollar L.M."/>
            <person name="Olsson S."/>
            <person name="Huttunen S."/>
            <person name="Landis J.B."/>
            <person name="Wickett N.J."/>
            <person name="Johnson M.G."/>
            <person name="Rensing S.A."/>
            <person name="Grimwood J."/>
            <person name="Schmutz J."/>
            <person name="Mcdaniel S.F."/>
        </authorList>
    </citation>
    <scope>NUCLEOTIDE SEQUENCE</scope>
    <source>
        <strain evidence="2">R40</strain>
    </source>
</reference>
<protein>
    <submittedName>
        <fullName evidence="2">Uncharacterized protein</fullName>
    </submittedName>
</protein>
<feature type="chain" id="PRO_5035734187" evidence="1">
    <location>
        <begin position="25"/>
        <end position="70"/>
    </location>
</feature>
<comment type="caution">
    <text evidence="2">The sequence shown here is derived from an EMBL/GenBank/DDBJ whole genome shotgun (WGS) entry which is preliminary data.</text>
</comment>
<keyword evidence="1" id="KW-0732">Signal</keyword>
<feature type="signal peptide" evidence="1">
    <location>
        <begin position="1"/>
        <end position="24"/>
    </location>
</feature>
<name>A0A8T0H3H3_CERPU</name>
<dbReference type="AlphaFoldDB" id="A0A8T0H3H3"/>
<accession>A0A8T0H3H3</accession>
<evidence type="ECO:0000256" key="1">
    <source>
        <dbReference type="SAM" id="SignalP"/>
    </source>
</evidence>
<proteinExistence type="predicted"/>
<evidence type="ECO:0000313" key="2">
    <source>
        <dbReference type="EMBL" id="KAG0564894.1"/>
    </source>
</evidence>